<dbReference type="PROSITE" id="PS51257">
    <property type="entry name" value="PROKAR_LIPOPROTEIN"/>
    <property type="match status" value="1"/>
</dbReference>
<name>A0ABS2FF31_9CLOT</name>
<evidence type="ECO:0008006" key="8">
    <source>
        <dbReference type="Google" id="ProtNLM"/>
    </source>
</evidence>
<keyword evidence="3" id="KW-0378">Hydrolase</keyword>
<dbReference type="Proteomes" id="UP000767334">
    <property type="component" value="Unassembled WGS sequence"/>
</dbReference>
<keyword evidence="2" id="KW-0479">Metal-binding</keyword>
<evidence type="ECO:0000256" key="5">
    <source>
        <dbReference type="SAM" id="SignalP"/>
    </source>
</evidence>
<feature type="signal peptide" evidence="5">
    <location>
        <begin position="1"/>
        <end position="22"/>
    </location>
</feature>
<evidence type="ECO:0000313" key="6">
    <source>
        <dbReference type="EMBL" id="MBM6818941.1"/>
    </source>
</evidence>
<evidence type="ECO:0000256" key="2">
    <source>
        <dbReference type="ARBA" id="ARBA00022723"/>
    </source>
</evidence>
<dbReference type="PROSITE" id="PS00485">
    <property type="entry name" value="A_DEAMINASE"/>
    <property type="match status" value="1"/>
</dbReference>
<reference evidence="6 7" key="1">
    <citation type="journal article" date="2021" name="Sci. Rep.">
        <title>The distribution of antibiotic resistance genes in chicken gut microbiota commensals.</title>
        <authorList>
            <person name="Juricova H."/>
            <person name="Matiasovicova J."/>
            <person name="Kubasova T."/>
            <person name="Cejkova D."/>
            <person name="Rychlik I."/>
        </authorList>
    </citation>
    <scope>NUCLEOTIDE SEQUENCE [LARGE SCALE GENOMIC DNA]</scope>
    <source>
        <strain evidence="6 7">An435</strain>
    </source>
</reference>
<sequence length="207" mass="23468">MNKKIICVIIMLGLLTGCSSNNNNNVNSNDNTNNEVVEVESVVEEPKVYTQFTALGKIYESSKDINMLNDGDLIYHDYGDIPYVEGEYKEVDFGLNLLTEYLAKNQGVYDFIVSEWDSTSDDVELISGEEKERIMENVQFLGEQFAVGTDDPIYFKIDKVILQEKLEDQVTLEFRGYLSATNGNFRPLGTFTVTVYTKEDKLYGAIL</sequence>
<gene>
    <name evidence="6" type="ORF">H6A19_06250</name>
</gene>
<feature type="chain" id="PRO_5047093296" description="Lipoprotein" evidence="5">
    <location>
        <begin position="23"/>
        <end position="207"/>
    </location>
</feature>
<keyword evidence="7" id="KW-1185">Reference proteome</keyword>
<evidence type="ECO:0000256" key="4">
    <source>
        <dbReference type="ARBA" id="ARBA00022833"/>
    </source>
</evidence>
<evidence type="ECO:0000256" key="1">
    <source>
        <dbReference type="ARBA" id="ARBA00001947"/>
    </source>
</evidence>
<proteinExistence type="predicted"/>
<evidence type="ECO:0000313" key="7">
    <source>
        <dbReference type="Proteomes" id="UP000767334"/>
    </source>
</evidence>
<evidence type="ECO:0000256" key="3">
    <source>
        <dbReference type="ARBA" id="ARBA00022801"/>
    </source>
</evidence>
<accession>A0ABS2FF31</accession>
<dbReference type="RefSeq" id="WP_204572045.1">
    <property type="nucleotide sequence ID" value="NZ_JACJLL010000028.1"/>
</dbReference>
<dbReference type="EMBL" id="JACJLL010000028">
    <property type="protein sequence ID" value="MBM6818941.1"/>
    <property type="molecule type" value="Genomic_DNA"/>
</dbReference>
<protein>
    <recommendedName>
        <fullName evidence="8">Lipoprotein</fullName>
    </recommendedName>
</protein>
<comment type="caution">
    <text evidence="6">The sequence shown here is derived from an EMBL/GenBank/DDBJ whole genome shotgun (WGS) entry which is preliminary data.</text>
</comment>
<keyword evidence="5" id="KW-0732">Signal</keyword>
<dbReference type="InterPro" id="IPR006650">
    <property type="entry name" value="A/AMP_deam_AS"/>
</dbReference>
<organism evidence="6 7">
    <name type="scientific">Clostridium saudiense</name>
    <dbReference type="NCBI Taxonomy" id="1414720"/>
    <lineage>
        <taxon>Bacteria</taxon>
        <taxon>Bacillati</taxon>
        <taxon>Bacillota</taxon>
        <taxon>Clostridia</taxon>
        <taxon>Eubacteriales</taxon>
        <taxon>Clostridiaceae</taxon>
        <taxon>Clostridium</taxon>
    </lineage>
</organism>
<keyword evidence="4" id="KW-0862">Zinc</keyword>
<comment type="cofactor">
    <cofactor evidence="1">
        <name>Zn(2+)</name>
        <dbReference type="ChEBI" id="CHEBI:29105"/>
    </cofactor>
</comment>